<protein>
    <submittedName>
        <fullName evidence="1">Uncharacterized protein</fullName>
    </submittedName>
</protein>
<evidence type="ECO:0000313" key="1">
    <source>
        <dbReference type="EMBL" id="WEK38019.1"/>
    </source>
</evidence>
<accession>A0AAJ5WV77</accession>
<gene>
    <name evidence="1" type="ORF">P0Y53_10955</name>
</gene>
<dbReference type="Proteomes" id="UP001220610">
    <property type="component" value="Chromosome"/>
</dbReference>
<name>A0AAJ5WV77_9BACT</name>
<reference evidence="1" key="1">
    <citation type="submission" date="2023-03" db="EMBL/GenBank/DDBJ databases">
        <title>Andean soil-derived lignocellulolytic bacterial consortium as a source of novel taxa and putative plastic-active enzymes.</title>
        <authorList>
            <person name="Diaz-Garcia L."/>
            <person name="Chuvochina M."/>
            <person name="Feuerriegel G."/>
            <person name="Bunk B."/>
            <person name="Sproer C."/>
            <person name="Streit W.R."/>
            <person name="Rodriguez L.M."/>
            <person name="Overmann J."/>
            <person name="Jimenez D.J."/>
        </authorList>
    </citation>
    <scope>NUCLEOTIDE SEQUENCE</scope>
    <source>
        <strain evidence="1">MAG 7</strain>
    </source>
</reference>
<evidence type="ECO:0000313" key="2">
    <source>
        <dbReference type="Proteomes" id="UP001220610"/>
    </source>
</evidence>
<dbReference type="AlphaFoldDB" id="A0AAJ5WV77"/>
<organism evidence="1 2">
    <name type="scientific">Candidatus Pseudobacter hemicellulosilyticus</name>
    <dbReference type="NCBI Taxonomy" id="3121375"/>
    <lineage>
        <taxon>Bacteria</taxon>
        <taxon>Pseudomonadati</taxon>
        <taxon>Bacteroidota</taxon>
        <taxon>Chitinophagia</taxon>
        <taxon>Chitinophagales</taxon>
        <taxon>Chitinophagaceae</taxon>
        <taxon>Pseudobacter</taxon>
    </lineage>
</organism>
<dbReference type="EMBL" id="CP119311">
    <property type="protein sequence ID" value="WEK38019.1"/>
    <property type="molecule type" value="Genomic_DNA"/>
</dbReference>
<sequence>MKAKQSKTSVSNKAAEALLAAAMAKLSGKVLFKDKVERAKAILKKAVFPVQKPSV</sequence>
<proteinExistence type="predicted"/>